<dbReference type="EMBL" id="JAGSSW010000014">
    <property type="protein sequence ID" value="MBR8464708.1"/>
    <property type="molecule type" value="Genomic_DNA"/>
</dbReference>
<keyword evidence="3" id="KW-1185">Reference proteome</keyword>
<accession>A0ABS5HKB9</accession>
<comment type="caution">
    <text evidence="2">The sequence shown here is derived from an EMBL/GenBank/DDBJ whole genome shotgun (WGS) entry which is preliminary data.</text>
</comment>
<sequence length="125" mass="14556">MKYAHYDNKTNEILGYYDDSIHQIIPTPNISLSNEEWSKAINKNATHINLKTNELYIKEHKITEQELKQNDINELKAEITEQESLLRKALLIGNEASLKELRDEYKDMLAALAKLQNELKDIDND</sequence>
<dbReference type="RefSeq" id="WP_212142495.1">
    <property type="nucleotide sequence ID" value="NZ_JAGSSW010000014.1"/>
</dbReference>
<dbReference type="Proteomes" id="UP000682951">
    <property type="component" value="Unassembled WGS sequence"/>
</dbReference>
<evidence type="ECO:0000313" key="3">
    <source>
        <dbReference type="Proteomes" id="UP000682951"/>
    </source>
</evidence>
<proteinExistence type="predicted"/>
<evidence type="ECO:0000313" key="2">
    <source>
        <dbReference type="EMBL" id="MBR8464708.1"/>
    </source>
</evidence>
<protein>
    <submittedName>
        <fullName evidence="2">Uncharacterized protein</fullName>
    </submittedName>
</protein>
<evidence type="ECO:0000256" key="1">
    <source>
        <dbReference type="SAM" id="Coils"/>
    </source>
</evidence>
<feature type="coiled-coil region" evidence="1">
    <location>
        <begin position="65"/>
        <end position="125"/>
    </location>
</feature>
<organism evidence="2 3">
    <name type="scientific">Campylobacter anatolicus</name>
    <dbReference type="NCBI Taxonomy" id="2829105"/>
    <lineage>
        <taxon>Bacteria</taxon>
        <taxon>Pseudomonadati</taxon>
        <taxon>Campylobacterota</taxon>
        <taxon>Epsilonproteobacteria</taxon>
        <taxon>Campylobacterales</taxon>
        <taxon>Campylobacteraceae</taxon>
        <taxon>Campylobacter</taxon>
    </lineage>
</organism>
<reference evidence="2 3" key="1">
    <citation type="submission" date="2021-04" db="EMBL/GenBank/DDBJ databases">
        <title>Molecular and phenotypic characterization and identification of bacterial isolates recovered from the Anatolian ground squirrels (Spermophilus xanthoprymnus) and which have the potential to form a new species in the Campylobacter genus.</title>
        <authorList>
            <person name="Aydin F."/>
            <person name="Abay S."/>
            <person name="Kayman T."/>
            <person name="Karakaya E."/>
            <person name="Mustak H.K."/>
            <person name="Mustak I.B."/>
            <person name="Bilgin N."/>
            <person name="Duzler A."/>
            <person name="Sahin O."/>
            <person name="Guran O."/>
            <person name="Saticioglu I.B."/>
        </authorList>
    </citation>
    <scope>NUCLEOTIDE SEQUENCE [LARGE SCALE GENOMIC DNA]</scope>
    <source>
        <strain evidence="3">faydin-G24</strain>
    </source>
</reference>
<gene>
    <name evidence="2" type="ORF">KDD93_09085</name>
</gene>
<name>A0ABS5HKB9_9BACT</name>
<keyword evidence="1" id="KW-0175">Coiled coil</keyword>